<feature type="compositionally biased region" description="Basic and acidic residues" evidence="1">
    <location>
        <begin position="120"/>
        <end position="133"/>
    </location>
</feature>
<evidence type="ECO:0000313" key="2">
    <source>
        <dbReference type="EMBL" id="ETO62872.1"/>
    </source>
</evidence>
<comment type="caution">
    <text evidence="2">The sequence shown here is derived from an EMBL/GenBank/DDBJ whole genome shotgun (WGS) entry which is preliminary data.</text>
</comment>
<accession>A0A080Z8B1</accession>
<evidence type="ECO:0000313" key="3">
    <source>
        <dbReference type="Proteomes" id="UP000028582"/>
    </source>
</evidence>
<feature type="compositionally biased region" description="Basic and acidic residues" evidence="1">
    <location>
        <begin position="174"/>
        <end position="213"/>
    </location>
</feature>
<proteinExistence type="predicted"/>
<reference evidence="2 3" key="1">
    <citation type="submission" date="2013-11" db="EMBL/GenBank/DDBJ databases">
        <title>The Genome Sequence of Phytophthora parasitica P1976.</title>
        <authorList>
            <consortium name="The Broad Institute Genomics Platform"/>
            <person name="Russ C."/>
            <person name="Tyler B."/>
            <person name="Panabieres F."/>
            <person name="Shan W."/>
            <person name="Tripathy S."/>
            <person name="Grunwald N."/>
            <person name="Machado M."/>
            <person name="Johnson C.S."/>
            <person name="Walker B."/>
            <person name="Young S."/>
            <person name="Zeng Q."/>
            <person name="Gargeya S."/>
            <person name="Fitzgerald M."/>
            <person name="Haas B."/>
            <person name="Abouelleil A."/>
            <person name="Allen A.W."/>
            <person name="Alvarado L."/>
            <person name="Arachchi H.M."/>
            <person name="Berlin A.M."/>
            <person name="Chapman S.B."/>
            <person name="Gainer-Dewar J."/>
            <person name="Goldberg J."/>
            <person name="Griggs A."/>
            <person name="Gujja S."/>
            <person name="Hansen M."/>
            <person name="Howarth C."/>
            <person name="Imamovic A."/>
            <person name="Ireland A."/>
            <person name="Larimer J."/>
            <person name="McCowan C."/>
            <person name="Murphy C."/>
            <person name="Pearson M."/>
            <person name="Poon T.W."/>
            <person name="Priest M."/>
            <person name="Roberts A."/>
            <person name="Saif S."/>
            <person name="Shea T."/>
            <person name="Sisk P."/>
            <person name="Sykes S."/>
            <person name="Wortman J."/>
            <person name="Nusbaum C."/>
            <person name="Birren B."/>
        </authorList>
    </citation>
    <scope>NUCLEOTIDE SEQUENCE [LARGE SCALE GENOMIC DNA]</scope>
    <source>
        <strain evidence="2 3">P1976</strain>
    </source>
</reference>
<sequence length="274" mass="30079">MSGRRLRGGSKGSDAPHYAQITLGIEMDHSSDEDFTPGNEGAVLDDHKALKTRKQSARKQAQEMSSRKTGRPGGTRKTSDLKAATTTISDKGNNKRPRAPEDDKSLRNKPMKSTKKKESKRPDIENIMKKVETGEIMEYGEEEDSNKKVESAVGGEIVESVEAPKNMESGHSVEGSERGENGESEVKKQASKRRVESVDSVKSAKDVENKDTVESVGSTEYLEGVDTMASDEGDFDGYKPRKRASQHIAELDTMAVQHEQNVNIVASFPKVPIK</sequence>
<dbReference type="AlphaFoldDB" id="A0A080Z8B1"/>
<feature type="region of interest" description="Disordered" evidence="1">
    <location>
        <begin position="1"/>
        <end position="241"/>
    </location>
</feature>
<dbReference type="Proteomes" id="UP000028582">
    <property type="component" value="Unassembled WGS sequence"/>
</dbReference>
<gene>
    <name evidence="2" type="ORF">F444_19280</name>
</gene>
<organism evidence="2 3">
    <name type="scientific">Phytophthora nicotianae P1976</name>
    <dbReference type="NCBI Taxonomy" id="1317066"/>
    <lineage>
        <taxon>Eukaryota</taxon>
        <taxon>Sar</taxon>
        <taxon>Stramenopiles</taxon>
        <taxon>Oomycota</taxon>
        <taxon>Peronosporomycetes</taxon>
        <taxon>Peronosporales</taxon>
        <taxon>Peronosporaceae</taxon>
        <taxon>Phytophthora</taxon>
    </lineage>
</organism>
<dbReference type="EMBL" id="ANJA01003531">
    <property type="protein sequence ID" value="ETO62872.1"/>
    <property type="molecule type" value="Genomic_DNA"/>
</dbReference>
<evidence type="ECO:0000256" key="1">
    <source>
        <dbReference type="SAM" id="MobiDB-lite"/>
    </source>
</evidence>
<name>A0A080Z8B1_PHYNI</name>
<protein>
    <submittedName>
        <fullName evidence="2">Uncharacterized protein</fullName>
    </submittedName>
</protein>
<feature type="compositionally biased region" description="Basic residues" evidence="1">
    <location>
        <begin position="107"/>
        <end position="119"/>
    </location>
</feature>